<accession>A0A194VY80</accession>
<feature type="region of interest" description="Disordered" evidence="1">
    <location>
        <begin position="55"/>
        <end position="74"/>
    </location>
</feature>
<gene>
    <name evidence="2" type="ORF">VM1G_04276</name>
</gene>
<evidence type="ECO:0000256" key="1">
    <source>
        <dbReference type="SAM" id="MobiDB-lite"/>
    </source>
</evidence>
<dbReference type="EMBL" id="CM003101">
    <property type="protein sequence ID" value="KUI68760.1"/>
    <property type="molecule type" value="Genomic_DNA"/>
</dbReference>
<evidence type="ECO:0000313" key="2">
    <source>
        <dbReference type="EMBL" id="KUI68760.1"/>
    </source>
</evidence>
<evidence type="ECO:0000313" key="3">
    <source>
        <dbReference type="Proteomes" id="UP000078559"/>
    </source>
</evidence>
<dbReference type="Proteomes" id="UP000078559">
    <property type="component" value="Chromosome 4"/>
</dbReference>
<reference evidence="2" key="1">
    <citation type="submission" date="2014-12" db="EMBL/GenBank/DDBJ databases">
        <title>Genome Sequence of Valsa Canker Pathogens Uncovers a Specific Adaption of Colonization on Woody Bark.</title>
        <authorList>
            <person name="Yin Z."/>
            <person name="Liu H."/>
            <person name="Gao X."/>
            <person name="Li Z."/>
            <person name="Song N."/>
            <person name="Ke X."/>
            <person name="Dai Q."/>
            <person name="Wu Y."/>
            <person name="Sun Y."/>
            <person name="Xu J.-R."/>
            <person name="Kang Z.K."/>
            <person name="Wang L."/>
            <person name="Huang L."/>
        </authorList>
    </citation>
    <scope>NUCLEOTIDE SEQUENCE [LARGE SCALE GENOMIC DNA]</scope>
    <source>
        <strain evidence="2">03-8</strain>
    </source>
</reference>
<keyword evidence="3" id="KW-1185">Reference proteome</keyword>
<sequence>MPRPPGKRSGGPPQAASDPPTAKKVKREEEADGAEESIFAAARHRHEARTGLVHGGAVAGSSGSETKAKPEGATEGAAAAAAAVSGVESYAEWERRWRAVYPGDLVRAVGAVRRLPAAVAGVTGAATPVRYVYVVTYLVYGQYIDTEHDVVGAYATAASANERAMLFISKEFPYFTERVDYDPDEDIDKSGFVWNVDSVGCFSLNICDQDGHHKASVSRQVVHD</sequence>
<protein>
    <submittedName>
        <fullName evidence="2">Uncharacterized protein</fullName>
    </submittedName>
</protein>
<dbReference type="AlphaFoldDB" id="A0A194VY80"/>
<proteinExistence type="predicted"/>
<name>A0A194VY80_CYTMA</name>
<feature type="region of interest" description="Disordered" evidence="1">
    <location>
        <begin position="1"/>
        <end position="37"/>
    </location>
</feature>
<organism evidence="2 3">
    <name type="scientific">Cytospora mali</name>
    <name type="common">Apple Valsa canker fungus</name>
    <name type="synonym">Valsa mali</name>
    <dbReference type="NCBI Taxonomy" id="578113"/>
    <lineage>
        <taxon>Eukaryota</taxon>
        <taxon>Fungi</taxon>
        <taxon>Dikarya</taxon>
        <taxon>Ascomycota</taxon>
        <taxon>Pezizomycotina</taxon>
        <taxon>Sordariomycetes</taxon>
        <taxon>Sordariomycetidae</taxon>
        <taxon>Diaporthales</taxon>
        <taxon>Cytosporaceae</taxon>
        <taxon>Cytospora</taxon>
    </lineage>
</organism>